<reference evidence="1" key="1">
    <citation type="submission" date="2017-07" db="EMBL/GenBank/DDBJ databases">
        <authorList>
            <person name="Mikheyev A."/>
            <person name="Grau M."/>
        </authorList>
    </citation>
    <scope>NUCLEOTIDE SEQUENCE</scope>
    <source>
        <tissue evidence="1">Venom_gland</tissue>
    </source>
</reference>
<name>A0A2D4EYI3_MICCO</name>
<accession>A0A2D4EYI3</accession>
<organism evidence="1">
    <name type="scientific">Micrurus corallinus</name>
    <name type="common">Brazilian coral snake</name>
    <dbReference type="NCBI Taxonomy" id="54390"/>
    <lineage>
        <taxon>Eukaryota</taxon>
        <taxon>Metazoa</taxon>
        <taxon>Chordata</taxon>
        <taxon>Craniata</taxon>
        <taxon>Vertebrata</taxon>
        <taxon>Euteleostomi</taxon>
        <taxon>Lepidosauria</taxon>
        <taxon>Squamata</taxon>
        <taxon>Bifurcata</taxon>
        <taxon>Unidentata</taxon>
        <taxon>Episquamata</taxon>
        <taxon>Toxicofera</taxon>
        <taxon>Serpentes</taxon>
        <taxon>Colubroidea</taxon>
        <taxon>Elapidae</taxon>
        <taxon>Elapinae</taxon>
        <taxon>Micrurus</taxon>
    </lineage>
</organism>
<reference evidence="1" key="2">
    <citation type="submission" date="2017-11" db="EMBL/GenBank/DDBJ databases">
        <title>Coralsnake Venomics: Analyses of Venom Gland Transcriptomes and Proteomes of Six Brazilian Taxa.</title>
        <authorList>
            <person name="Aird S.D."/>
            <person name="Jorge da Silva N."/>
            <person name="Qiu L."/>
            <person name="Villar-Briones A."/>
            <person name="Aparecida-Saddi V."/>
            <person name="Campos-Telles M.P."/>
            <person name="Grau M."/>
            <person name="Mikheyev A.S."/>
        </authorList>
    </citation>
    <scope>NUCLEOTIDE SEQUENCE</scope>
    <source>
        <tissue evidence="1">Venom_gland</tissue>
    </source>
</reference>
<sequence length="125" mass="13786">MVISGMKTENSNCGRCKNTCNKINIDHLPRSTGFVFFKDLAILQQEIAILLPPSGRQEDSNFSMQGYFCQTVLCPGESALQCSHKYYHPGPGALMPILPLSSLMPVYREGPILGHSGWSGDNRQP</sequence>
<protein>
    <submittedName>
        <fullName evidence="1">Uncharacterized protein</fullName>
    </submittedName>
</protein>
<proteinExistence type="predicted"/>
<dbReference type="EMBL" id="IACJ01037708">
    <property type="protein sequence ID" value="LAA40312.1"/>
    <property type="molecule type" value="Transcribed_RNA"/>
</dbReference>
<evidence type="ECO:0000313" key="1">
    <source>
        <dbReference type="EMBL" id="LAA40312.1"/>
    </source>
</evidence>
<dbReference type="AlphaFoldDB" id="A0A2D4EYI3"/>